<name>A0A5J6WY49_9GAMM</name>
<dbReference type="Proteomes" id="UP000594034">
    <property type="component" value="Chromosome"/>
</dbReference>
<reference evidence="1 2" key="1">
    <citation type="submission" date="2019-05" db="EMBL/GenBank/DDBJ databases">
        <title>OXA-830, a novel chromosomally encoded expanded-spectrum class D beta-lactamase in Aeromonas simiae.</title>
        <authorList>
            <person name="Zhou W."/>
            <person name="Chen Q."/>
        </authorList>
    </citation>
    <scope>NUCLEOTIDE SEQUENCE [LARGE SCALE GENOMIC DNA]</scope>
    <source>
        <strain evidence="1 2">A6</strain>
    </source>
</reference>
<evidence type="ECO:0000313" key="2">
    <source>
        <dbReference type="Proteomes" id="UP000594034"/>
    </source>
</evidence>
<dbReference type="InterPro" id="IPR011051">
    <property type="entry name" value="RmlC_Cupin_sf"/>
</dbReference>
<sequence>MHSGNLLGALPDTLPTELFETLLSTDRLRIERILSRGQSTPKGEWYEQEEHEWVLLVNGEALLAIVLPGEDEPATLRLGPGDYVNLPARCRHRVEWTAPDRVTVWLAIFY</sequence>
<dbReference type="SUPFAM" id="SSF51182">
    <property type="entry name" value="RmlC-like cupins"/>
    <property type="match status" value="1"/>
</dbReference>
<gene>
    <name evidence="1" type="ORF">FE240_15410</name>
</gene>
<dbReference type="EMBL" id="CP040449">
    <property type="protein sequence ID" value="QFI55952.1"/>
    <property type="molecule type" value="Genomic_DNA"/>
</dbReference>
<dbReference type="InterPro" id="IPR014710">
    <property type="entry name" value="RmlC-like_jellyroll"/>
</dbReference>
<dbReference type="RefSeq" id="WP_193002219.1">
    <property type="nucleotide sequence ID" value="NZ_CP040449.1"/>
</dbReference>
<dbReference type="Gene3D" id="2.60.120.10">
    <property type="entry name" value="Jelly Rolls"/>
    <property type="match status" value="1"/>
</dbReference>
<evidence type="ECO:0000313" key="1">
    <source>
        <dbReference type="EMBL" id="QFI55952.1"/>
    </source>
</evidence>
<keyword evidence="2" id="KW-1185">Reference proteome</keyword>
<dbReference type="KEGG" id="asim:FE240_15410"/>
<proteinExistence type="predicted"/>
<organism evidence="1 2">
    <name type="scientific">Aeromonas simiae</name>
    <dbReference type="NCBI Taxonomy" id="218936"/>
    <lineage>
        <taxon>Bacteria</taxon>
        <taxon>Pseudomonadati</taxon>
        <taxon>Pseudomonadota</taxon>
        <taxon>Gammaproteobacteria</taxon>
        <taxon>Aeromonadales</taxon>
        <taxon>Aeromonadaceae</taxon>
        <taxon>Aeromonas</taxon>
    </lineage>
</organism>
<accession>A0A5J6WY49</accession>
<protein>
    <submittedName>
        <fullName evidence="1">Phosphoribosylaminoimidazole carboxylase</fullName>
    </submittedName>
</protein>
<dbReference type="AlphaFoldDB" id="A0A5J6WY49"/>
<dbReference type="CDD" id="cd06981">
    <property type="entry name" value="cupin_reut_a1446"/>
    <property type="match status" value="1"/>
</dbReference>